<dbReference type="GO" id="GO:0005886">
    <property type="term" value="C:plasma membrane"/>
    <property type="evidence" value="ECO:0007669"/>
    <property type="project" value="UniProtKB-SubCell"/>
</dbReference>
<comment type="caution">
    <text evidence="8">The sequence shown here is derived from an EMBL/GenBank/DDBJ whole genome shotgun (WGS) entry which is preliminary data.</text>
</comment>
<accession>A0A0A2XPZ2</accession>
<keyword evidence="7" id="KW-1133">Transmembrane helix</keyword>
<dbReference type="InterPro" id="IPR004960">
    <property type="entry name" value="LipA_acyltrans"/>
</dbReference>
<keyword evidence="3" id="KW-0997">Cell inner membrane</keyword>
<keyword evidence="7" id="KW-0812">Transmembrane</keyword>
<protein>
    <submittedName>
        <fullName evidence="8">Glycosyl transferase family 2</fullName>
    </submittedName>
</protein>
<dbReference type="GO" id="GO:0016746">
    <property type="term" value="F:acyltransferase activity"/>
    <property type="evidence" value="ECO:0007669"/>
    <property type="project" value="UniProtKB-KW"/>
</dbReference>
<evidence type="ECO:0000256" key="3">
    <source>
        <dbReference type="ARBA" id="ARBA00022519"/>
    </source>
</evidence>
<evidence type="ECO:0000256" key="1">
    <source>
        <dbReference type="ARBA" id="ARBA00004533"/>
    </source>
</evidence>
<dbReference type="InterPro" id="IPR014548">
    <property type="entry name" value="Ac_Trasf"/>
</dbReference>
<gene>
    <name evidence="8" type="ORF">P375_01480</name>
</gene>
<dbReference type="GO" id="GO:0009247">
    <property type="term" value="P:glycolipid biosynthetic process"/>
    <property type="evidence" value="ECO:0007669"/>
    <property type="project" value="UniProtKB-ARBA"/>
</dbReference>
<organism evidence="8 9">
    <name type="scientific">Gallibacterium genomosp. 2</name>
    <dbReference type="NCBI Taxonomy" id="155517"/>
    <lineage>
        <taxon>Bacteria</taxon>
        <taxon>Pseudomonadati</taxon>
        <taxon>Pseudomonadota</taxon>
        <taxon>Gammaproteobacteria</taxon>
        <taxon>Pasteurellales</taxon>
        <taxon>Pasteurellaceae</taxon>
        <taxon>Gallibacterium</taxon>
    </lineage>
</organism>
<evidence type="ECO:0000256" key="5">
    <source>
        <dbReference type="ARBA" id="ARBA00023136"/>
    </source>
</evidence>
<dbReference type="PIRSF" id="PIRSF028561">
    <property type="entry name" value="Ac_Trasf"/>
    <property type="match status" value="1"/>
</dbReference>
<dbReference type="CDD" id="cd07984">
    <property type="entry name" value="LPLAT_LABLAT-like"/>
    <property type="match status" value="1"/>
</dbReference>
<name>A0A0A2XPZ2_9PAST</name>
<comment type="subcellular location">
    <subcellularLocation>
        <location evidence="1">Cell inner membrane</location>
    </subcellularLocation>
</comment>
<keyword evidence="2" id="KW-1003">Cell membrane</keyword>
<proteinExistence type="predicted"/>
<keyword evidence="6" id="KW-0012">Acyltransferase</keyword>
<evidence type="ECO:0000256" key="6">
    <source>
        <dbReference type="ARBA" id="ARBA00023315"/>
    </source>
</evidence>
<dbReference type="AlphaFoldDB" id="A0A0A2XPZ2"/>
<feature type="transmembrane region" description="Helical" evidence="7">
    <location>
        <begin position="26"/>
        <end position="48"/>
    </location>
</feature>
<evidence type="ECO:0000256" key="2">
    <source>
        <dbReference type="ARBA" id="ARBA00022475"/>
    </source>
</evidence>
<evidence type="ECO:0000313" key="9">
    <source>
        <dbReference type="Proteomes" id="UP000030418"/>
    </source>
</evidence>
<evidence type="ECO:0000256" key="4">
    <source>
        <dbReference type="ARBA" id="ARBA00022679"/>
    </source>
</evidence>
<keyword evidence="5 7" id="KW-0472">Membrane</keyword>
<dbReference type="RefSeq" id="WP_039133509.1">
    <property type="nucleotide sequence ID" value="NZ_JPXY01000007.1"/>
</dbReference>
<reference evidence="8 9" key="1">
    <citation type="submission" date="2014-08" db="EMBL/GenBank/DDBJ databases">
        <title>Chaperone-usher fimbriae in a diverse selection of Gallibacterium genomes.</title>
        <authorList>
            <person name="Kudirkiene E."/>
            <person name="Bager R.J."/>
            <person name="Johnson T.J."/>
            <person name="Bojesen A.M."/>
        </authorList>
    </citation>
    <scope>NUCLEOTIDE SEQUENCE [LARGE SCALE GENOMIC DNA]</scope>
    <source>
        <strain evidence="8 9">CCM5976</strain>
    </source>
</reference>
<dbReference type="PANTHER" id="PTHR30606:SF10">
    <property type="entry name" value="PHOSPHATIDYLINOSITOL MANNOSIDE ACYLTRANSFERASE"/>
    <property type="match status" value="1"/>
</dbReference>
<keyword evidence="4 8" id="KW-0808">Transferase</keyword>
<dbReference type="Proteomes" id="UP000030418">
    <property type="component" value="Unassembled WGS sequence"/>
</dbReference>
<evidence type="ECO:0000256" key="7">
    <source>
        <dbReference type="SAM" id="Phobius"/>
    </source>
</evidence>
<keyword evidence="9" id="KW-1185">Reference proteome</keyword>
<sequence>MNQPKKHWAAQQERGTVFFLNLTRLIVAYLPLWAIRIATFVVVSYFFATSKKARQHIAAYQTRLCQTFPEIRLPRWAVFRQFLTFGEAITDRFAVWQNKITYQDLQVDDADNLYHDIDHQGRGQILLCSHFGNIEICRALADNGHHPHFVMNVLVHSHHAQAFNEALEKAGAKSLPLIQVTDLDAQKMLELQQRLERGEWIAIAADRVPVRGDKTQKADFLGTPADFPQGAWLLAALLKAPLNSVFCIKTPLGYRLKLRRFCPAIFGRGAVRQQQIDEAMQRYADLLAQECHDHPLQWFNFYDFWNDNSQ</sequence>
<evidence type="ECO:0000313" key="8">
    <source>
        <dbReference type="EMBL" id="KGQ34263.1"/>
    </source>
</evidence>
<dbReference type="EMBL" id="JPXY01000007">
    <property type="protein sequence ID" value="KGQ34263.1"/>
    <property type="molecule type" value="Genomic_DNA"/>
</dbReference>
<dbReference type="Pfam" id="PF03279">
    <property type="entry name" value="Lip_A_acyltrans"/>
    <property type="match status" value="1"/>
</dbReference>
<dbReference type="PANTHER" id="PTHR30606">
    <property type="entry name" value="LIPID A BIOSYNTHESIS LAUROYL ACYLTRANSFERASE"/>
    <property type="match status" value="1"/>
</dbReference>